<accession>A0A8X6KJY2</accession>
<feature type="region of interest" description="Disordered" evidence="1">
    <location>
        <begin position="31"/>
        <end position="52"/>
    </location>
</feature>
<dbReference type="EMBL" id="BMAO01031891">
    <property type="protein sequence ID" value="GFQ78350.1"/>
    <property type="molecule type" value="Genomic_DNA"/>
</dbReference>
<organism evidence="2 3">
    <name type="scientific">Trichonephila clavata</name>
    <name type="common">Joro spider</name>
    <name type="synonym">Nephila clavata</name>
    <dbReference type="NCBI Taxonomy" id="2740835"/>
    <lineage>
        <taxon>Eukaryota</taxon>
        <taxon>Metazoa</taxon>
        <taxon>Ecdysozoa</taxon>
        <taxon>Arthropoda</taxon>
        <taxon>Chelicerata</taxon>
        <taxon>Arachnida</taxon>
        <taxon>Araneae</taxon>
        <taxon>Araneomorphae</taxon>
        <taxon>Entelegynae</taxon>
        <taxon>Araneoidea</taxon>
        <taxon>Nephilidae</taxon>
        <taxon>Trichonephila</taxon>
    </lineage>
</organism>
<proteinExistence type="predicted"/>
<comment type="caution">
    <text evidence="2">The sequence shown here is derived from an EMBL/GenBank/DDBJ whole genome shotgun (WGS) entry which is preliminary data.</text>
</comment>
<evidence type="ECO:0000256" key="1">
    <source>
        <dbReference type="SAM" id="MobiDB-lite"/>
    </source>
</evidence>
<reference evidence="2" key="1">
    <citation type="submission" date="2020-07" db="EMBL/GenBank/DDBJ databases">
        <title>Multicomponent nature underlies the extraordinary mechanical properties of spider dragline silk.</title>
        <authorList>
            <person name="Kono N."/>
            <person name="Nakamura H."/>
            <person name="Mori M."/>
            <person name="Yoshida Y."/>
            <person name="Ohtoshi R."/>
            <person name="Malay A.D."/>
            <person name="Moran D.A.P."/>
            <person name="Tomita M."/>
            <person name="Numata K."/>
            <person name="Arakawa K."/>
        </authorList>
    </citation>
    <scope>NUCLEOTIDE SEQUENCE</scope>
</reference>
<evidence type="ECO:0000313" key="2">
    <source>
        <dbReference type="EMBL" id="GFQ78350.1"/>
    </source>
</evidence>
<dbReference type="Proteomes" id="UP000887116">
    <property type="component" value="Unassembled WGS sequence"/>
</dbReference>
<gene>
    <name evidence="2" type="ORF">TNCT_690961</name>
</gene>
<evidence type="ECO:0000313" key="3">
    <source>
        <dbReference type="Proteomes" id="UP000887116"/>
    </source>
</evidence>
<protein>
    <submittedName>
        <fullName evidence="2">Uncharacterized protein</fullName>
    </submittedName>
</protein>
<dbReference type="AlphaFoldDB" id="A0A8X6KJY2"/>
<name>A0A8X6KJY2_TRICU</name>
<keyword evidence="3" id="KW-1185">Reference proteome</keyword>
<sequence length="78" mass="8994">MTDRRFSNNFEDHYTKLHLAALLKFLTIPPGTTLPKERQSGSATTRRMSARSESYALHPIQLSHGPPYGQRRGHFINW</sequence>